<reference evidence="7 8" key="1">
    <citation type="journal article" date="2016" name="Nat. Commun.">
        <title>Thousands of microbial genomes shed light on interconnected biogeochemical processes in an aquifer system.</title>
        <authorList>
            <person name="Anantharaman K."/>
            <person name="Brown C.T."/>
            <person name="Hug L.A."/>
            <person name="Sharon I."/>
            <person name="Castelle C.J."/>
            <person name="Probst A.J."/>
            <person name="Thomas B.C."/>
            <person name="Singh A."/>
            <person name="Wilkins M.J."/>
            <person name="Karaoz U."/>
            <person name="Brodie E.L."/>
            <person name="Williams K.H."/>
            <person name="Hubbard S.S."/>
            <person name="Banfield J.F."/>
        </authorList>
    </citation>
    <scope>NUCLEOTIDE SEQUENCE [LARGE SCALE GENOMIC DNA]</scope>
</reference>
<evidence type="ECO:0000256" key="3">
    <source>
        <dbReference type="PIRSR" id="PIRSR606225-1"/>
    </source>
</evidence>
<organism evidence="7 8">
    <name type="scientific">Candidatus Falkowbacteria bacterium RIFCSPLOWO2_12_FULL_45_10</name>
    <dbReference type="NCBI Taxonomy" id="1797990"/>
    <lineage>
        <taxon>Bacteria</taxon>
        <taxon>Candidatus Falkowiibacteriota</taxon>
    </lineage>
</organism>
<feature type="domain" description="RNA-binding S4" evidence="6">
    <location>
        <begin position="18"/>
        <end position="74"/>
    </location>
</feature>
<dbReference type="InterPro" id="IPR050188">
    <property type="entry name" value="RluA_PseudoU_synthase"/>
</dbReference>
<keyword evidence="4" id="KW-0694">RNA-binding</keyword>
<gene>
    <name evidence="7" type="ORF">A3G56_03185</name>
</gene>
<comment type="similarity">
    <text evidence="1 5">Belongs to the pseudouridine synthase RluA family.</text>
</comment>
<dbReference type="PROSITE" id="PS50889">
    <property type="entry name" value="S4"/>
    <property type="match status" value="1"/>
</dbReference>
<dbReference type="CDD" id="cd00165">
    <property type="entry name" value="S4"/>
    <property type="match status" value="1"/>
</dbReference>
<dbReference type="Gene3D" id="3.10.290.10">
    <property type="entry name" value="RNA-binding S4 domain"/>
    <property type="match status" value="1"/>
</dbReference>
<dbReference type="InterPro" id="IPR020103">
    <property type="entry name" value="PsdUridine_synth_cat_dom_sf"/>
</dbReference>
<dbReference type="InterPro" id="IPR002942">
    <property type="entry name" value="S4_RNA-bd"/>
</dbReference>
<keyword evidence="2 5" id="KW-0413">Isomerase</keyword>
<evidence type="ECO:0000313" key="7">
    <source>
        <dbReference type="EMBL" id="OGF18411.1"/>
    </source>
</evidence>
<evidence type="ECO:0000313" key="8">
    <source>
        <dbReference type="Proteomes" id="UP000178682"/>
    </source>
</evidence>
<dbReference type="SMART" id="SM00363">
    <property type="entry name" value="S4"/>
    <property type="match status" value="1"/>
</dbReference>
<dbReference type="EMBL" id="MFFX01000048">
    <property type="protein sequence ID" value="OGF18411.1"/>
    <property type="molecule type" value="Genomic_DNA"/>
</dbReference>
<accession>A0A1F5RWH4</accession>
<dbReference type="AlphaFoldDB" id="A0A1F5RWH4"/>
<dbReference type="PANTHER" id="PTHR21600:SF44">
    <property type="entry name" value="RIBOSOMAL LARGE SUBUNIT PSEUDOURIDINE SYNTHASE D"/>
    <property type="match status" value="1"/>
</dbReference>
<evidence type="ECO:0000256" key="1">
    <source>
        <dbReference type="ARBA" id="ARBA00010876"/>
    </source>
</evidence>
<dbReference type="Gene3D" id="3.30.2350.10">
    <property type="entry name" value="Pseudouridine synthase"/>
    <property type="match status" value="1"/>
</dbReference>
<dbReference type="InterPro" id="IPR036986">
    <property type="entry name" value="S4_RNA-bd_sf"/>
</dbReference>
<dbReference type="SUPFAM" id="SSF55120">
    <property type="entry name" value="Pseudouridine synthase"/>
    <property type="match status" value="1"/>
</dbReference>
<dbReference type="Pfam" id="PF00849">
    <property type="entry name" value="PseudoU_synth_2"/>
    <property type="match status" value="1"/>
</dbReference>
<dbReference type="CDD" id="cd02869">
    <property type="entry name" value="PseudoU_synth_RluA_like"/>
    <property type="match status" value="1"/>
</dbReference>
<comment type="catalytic activity">
    <reaction evidence="5">
        <text>a uridine in RNA = a pseudouridine in RNA</text>
        <dbReference type="Rhea" id="RHEA:48348"/>
        <dbReference type="Rhea" id="RHEA-COMP:12068"/>
        <dbReference type="Rhea" id="RHEA-COMP:12069"/>
        <dbReference type="ChEBI" id="CHEBI:65314"/>
        <dbReference type="ChEBI" id="CHEBI:65315"/>
    </reaction>
</comment>
<comment type="function">
    <text evidence="5">Responsible for synthesis of pseudouridine from uracil.</text>
</comment>
<feature type="active site" evidence="3">
    <location>
        <position position="144"/>
    </location>
</feature>
<evidence type="ECO:0000256" key="5">
    <source>
        <dbReference type="RuleBase" id="RU362028"/>
    </source>
</evidence>
<dbReference type="GO" id="GO:0000455">
    <property type="term" value="P:enzyme-directed rRNA pseudouridine synthesis"/>
    <property type="evidence" value="ECO:0007669"/>
    <property type="project" value="TreeGrafter"/>
</dbReference>
<dbReference type="GO" id="GO:0003723">
    <property type="term" value="F:RNA binding"/>
    <property type="evidence" value="ECO:0007669"/>
    <property type="project" value="UniProtKB-KW"/>
</dbReference>
<comment type="caution">
    <text evidence="7">The sequence shown here is derived from an EMBL/GenBank/DDBJ whole genome shotgun (WGS) entry which is preliminary data.</text>
</comment>
<evidence type="ECO:0000256" key="2">
    <source>
        <dbReference type="ARBA" id="ARBA00023235"/>
    </source>
</evidence>
<dbReference type="InterPro" id="IPR006145">
    <property type="entry name" value="PsdUridine_synth_RsuA/RluA"/>
</dbReference>
<dbReference type="Pfam" id="PF01479">
    <property type="entry name" value="S4"/>
    <property type="match status" value="1"/>
</dbReference>
<dbReference type="Proteomes" id="UP000178682">
    <property type="component" value="Unassembled WGS sequence"/>
</dbReference>
<dbReference type="EC" id="5.4.99.-" evidence="5"/>
<dbReference type="InterPro" id="IPR006225">
    <property type="entry name" value="PsdUridine_synth_RluC/D"/>
</dbReference>
<sequence>MKQFNNKTIIIKSTDADRRLDVWLAVKLELTRAQAQKMIKGEAILVNGKQKKAHYKIRAGETLTIKALKRKNVKTNEKKLTLPKFKIVAETDDYVIVNKPAGVIVHGGAGIAEPTLADALEKKYPHLRKIGDDPLRPGIVHRLDKDASGLLVIAKTNGMFDSLKQQFKTRQVKKSYLALVYGNIEREGGCIDFPISRSAQGYKMAAHSRAHGGRAAVTEFTVTKHFINYALLEVKIGTGRTHQIRVHLAAYDHPVVGDNLYGTRRTKELNKKLGLRRIWLHARALGFYDGRDQWQEFSSEPPQELREILKKIK</sequence>
<dbReference type="NCBIfam" id="TIGR00005">
    <property type="entry name" value="rluA_subfam"/>
    <property type="match status" value="1"/>
</dbReference>
<evidence type="ECO:0000256" key="4">
    <source>
        <dbReference type="PROSITE-ProRule" id="PRU00182"/>
    </source>
</evidence>
<name>A0A1F5RWH4_9BACT</name>
<proteinExistence type="inferred from homology"/>
<protein>
    <recommendedName>
        <fullName evidence="5">Pseudouridine synthase</fullName>
        <ecNumber evidence="5">5.4.99.-</ecNumber>
    </recommendedName>
</protein>
<dbReference type="GO" id="GO:0120159">
    <property type="term" value="F:rRNA pseudouridine synthase activity"/>
    <property type="evidence" value="ECO:0007669"/>
    <property type="project" value="UniProtKB-ARBA"/>
</dbReference>
<evidence type="ECO:0000259" key="6">
    <source>
        <dbReference type="SMART" id="SM00363"/>
    </source>
</evidence>
<dbReference type="PANTHER" id="PTHR21600">
    <property type="entry name" value="MITOCHONDRIAL RNA PSEUDOURIDINE SYNTHASE"/>
    <property type="match status" value="1"/>
</dbReference>
<dbReference type="SUPFAM" id="SSF55174">
    <property type="entry name" value="Alpha-L RNA-binding motif"/>
    <property type="match status" value="1"/>
</dbReference>